<reference evidence="4" key="1">
    <citation type="journal article" date="2021" name="Proc. Natl. Acad. Sci. U.S.A.">
        <title>A Catalog of Tens of Thousands of Viruses from Human Metagenomes Reveals Hidden Associations with Chronic Diseases.</title>
        <authorList>
            <person name="Tisza M.J."/>
            <person name="Buck C.B."/>
        </authorList>
    </citation>
    <scope>NUCLEOTIDE SEQUENCE</scope>
    <source>
        <strain evidence="4">CtAnS47</strain>
    </source>
</reference>
<protein>
    <submittedName>
        <fullName evidence="4">Major capsid protein</fullName>
    </submittedName>
</protein>
<dbReference type="InterPro" id="IPR024455">
    <property type="entry name" value="Phage_capsid"/>
</dbReference>
<evidence type="ECO:0000259" key="3">
    <source>
        <dbReference type="Pfam" id="PF05065"/>
    </source>
</evidence>
<dbReference type="NCBIfam" id="TIGR01554">
    <property type="entry name" value="major_cap_HK97"/>
    <property type="match status" value="1"/>
</dbReference>
<evidence type="ECO:0000256" key="2">
    <source>
        <dbReference type="ARBA" id="ARBA00022844"/>
    </source>
</evidence>
<comment type="subcellular location">
    <subcellularLocation>
        <location evidence="1">Virion</location>
    </subcellularLocation>
</comment>
<dbReference type="EMBL" id="BK015764">
    <property type="protein sequence ID" value="DAE23971.1"/>
    <property type="molecule type" value="Genomic_DNA"/>
</dbReference>
<dbReference type="Gene3D" id="3.30.2400.10">
    <property type="entry name" value="Major capsid protein gp5"/>
    <property type="match status" value="1"/>
</dbReference>
<feature type="domain" description="Phage capsid-like C-terminal" evidence="3">
    <location>
        <begin position="43"/>
        <end position="309"/>
    </location>
</feature>
<dbReference type="Gene3D" id="3.30.2320.10">
    <property type="entry name" value="hypothetical protein PF0899 domain"/>
    <property type="match status" value="1"/>
</dbReference>
<sequence length="317" mass="34815">MTTFNEKENLISTTEYGANFWNAMRGISHAYDKIHGGSYGITGGYALPSGSNDKLQKAIKRESLFRSIATVVKAYGGASRIFAKDCTDIATWVPEGGGIPLQNGVNDFTRYAVDSHKLAVFVKLDDDFVHDAAFNIEAYLTDRLAKNFAKAEDKGFVLGTGEHMPTGILDDTAGAETGITTSALSFDDVLRLYHSLDTKYRKNAVWLMNDETALTLRTLKDTAGNYLWNPSDNTILGKPVVISYDMPPVKDGAKPVVFGAFSYYWIIDRSPVSVQALKEHFVTLDQIGYLATEFLDGKLIRRDALKALKIADAGQNG</sequence>
<name>A0A8S5QYP0_9CAUD</name>
<accession>A0A8S5QYP0</accession>
<evidence type="ECO:0000256" key="1">
    <source>
        <dbReference type="ARBA" id="ARBA00004328"/>
    </source>
</evidence>
<keyword evidence="2" id="KW-0946">Virion</keyword>
<dbReference type="Pfam" id="PF05065">
    <property type="entry name" value="Phage_capsid"/>
    <property type="match status" value="1"/>
</dbReference>
<dbReference type="SUPFAM" id="SSF56563">
    <property type="entry name" value="Major capsid protein gp5"/>
    <property type="match status" value="1"/>
</dbReference>
<organism evidence="4">
    <name type="scientific">Siphoviridae sp. ctAnS47</name>
    <dbReference type="NCBI Taxonomy" id="2826183"/>
    <lineage>
        <taxon>Viruses</taxon>
        <taxon>Duplodnaviria</taxon>
        <taxon>Heunggongvirae</taxon>
        <taxon>Uroviricota</taxon>
        <taxon>Caudoviricetes</taxon>
    </lineage>
</organism>
<proteinExistence type="predicted"/>
<evidence type="ECO:0000313" key="4">
    <source>
        <dbReference type="EMBL" id="DAE23971.1"/>
    </source>
</evidence>
<dbReference type="InterPro" id="IPR054612">
    <property type="entry name" value="Phage_capsid-like_C"/>
</dbReference>
<dbReference type="GO" id="GO:0044423">
    <property type="term" value="C:virion component"/>
    <property type="evidence" value="ECO:0007669"/>
    <property type="project" value="UniProtKB-KW"/>
</dbReference>